<keyword evidence="2 4" id="KW-0547">Nucleotide-binding</keyword>
<dbReference type="Gene3D" id="3.30.470.20">
    <property type="entry name" value="ATP-grasp fold, B domain"/>
    <property type="match status" value="1"/>
</dbReference>
<protein>
    <submittedName>
        <fullName evidence="6">ATP-grasp domain-containing protein</fullName>
    </submittedName>
</protein>
<dbReference type="InterPro" id="IPR040570">
    <property type="entry name" value="LAL_C2"/>
</dbReference>
<comment type="caution">
    <text evidence="6">The sequence shown here is derived from an EMBL/GenBank/DDBJ whole genome shotgun (WGS) entry which is preliminary data.</text>
</comment>
<dbReference type="Proteomes" id="UP001601059">
    <property type="component" value="Unassembled WGS sequence"/>
</dbReference>
<name>A0ABW6K8J6_9BACI</name>
<sequence length="407" mass="46202">MEQLNTIVFIGVNKSGSSRDAIKAAEKMGYFTVVFTNRDRQIEQREEYPDVHEMIFIDTENLSIMRDEIKKLQIQGKEIKTIVSFINSYIHTASLLCDEFCQSIGTPDAIFKMEDKVETRNALEGQPYNPKFFIVNPNDSYSLMYEKLNFPVMVKSPKSTGSKDALFAENPHRLQDQMKKLTEKYPEESIIIEEYIDGDQYLVEAIIHNSKVYTAAIIEQEITQGKRFIVTGYGVLASVPEEIQTGVEGVLNSIVSELGLKNGSLHLELRHSKNGWKLIEVNPRISGGAMNQMIHAAFGYNVVEETLKLYLGETPILKPKRKNFVFTQYMIISKKGILERVTGRNRARRSPGVIDVYIKPRKGTRLIPPLSMGHRYAYVMAAGHSLEEAKANAKNAANEIEFHLIEE</sequence>
<evidence type="ECO:0000256" key="1">
    <source>
        <dbReference type="ARBA" id="ARBA00022598"/>
    </source>
</evidence>
<dbReference type="SUPFAM" id="SSF56059">
    <property type="entry name" value="Glutathione synthetase ATP-binding domain-like"/>
    <property type="match status" value="1"/>
</dbReference>
<dbReference type="InterPro" id="IPR052032">
    <property type="entry name" value="ATP-dep_AA_Ligase"/>
</dbReference>
<feature type="domain" description="ATP-grasp" evidence="5">
    <location>
        <begin position="118"/>
        <end position="311"/>
    </location>
</feature>
<dbReference type="PANTHER" id="PTHR43585">
    <property type="entry name" value="FUMIPYRROLE BIOSYNTHESIS PROTEIN C"/>
    <property type="match status" value="1"/>
</dbReference>
<evidence type="ECO:0000256" key="4">
    <source>
        <dbReference type="PROSITE-ProRule" id="PRU00409"/>
    </source>
</evidence>
<evidence type="ECO:0000259" key="5">
    <source>
        <dbReference type="PROSITE" id="PS50975"/>
    </source>
</evidence>
<dbReference type="RefSeq" id="WP_389358983.1">
    <property type="nucleotide sequence ID" value="NZ_JBIACK010000001.1"/>
</dbReference>
<evidence type="ECO:0000313" key="7">
    <source>
        <dbReference type="Proteomes" id="UP001601059"/>
    </source>
</evidence>
<evidence type="ECO:0000313" key="6">
    <source>
        <dbReference type="EMBL" id="MFE8699258.1"/>
    </source>
</evidence>
<keyword evidence="7" id="KW-1185">Reference proteome</keyword>
<dbReference type="InterPro" id="IPR011761">
    <property type="entry name" value="ATP-grasp"/>
</dbReference>
<accession>A0ABW6K8J6</accession>
<gene>
    <name evidence="6" type="ORF">ACFYKX_01340</name>
</gene>
<reference evidence="6 7" key="1">
    <citation type="submission" date="2024-08" db="EMBL/GenBank/DDBJ databases">
        <title>Two novel Cytobacillus novel species.</title>
        <authorList>
            <person name="Liu G."/>
        </authorList>
    </citation>
    <scope>NUCLEOTIDE SEQUENCE [LARGE SCALE GENOMIC DNA]</scope>
    <source>
        <strain evidence="6 7">FJAT-54145</strain>
    </source>
</reference>
<evidence type="ECO:0000256" key="2">
    <source>
        <dbReference type="ARBA" id="ARBA00022741"/>
    </source>
</evidence>
<dbReference type="PROSITE" id="PS50975">
    <property type="entry name" value="ATP_GRASP"/>
    <property type="match status" value="1"/>
</dbReference>
<evidence type="ECO:0000256" key="3">
    <source>
        <dbReference type="ARBA" id="ARBA00022840"/>
    </source>
</evidence>
<proteinExistence type="predicted"/>
<dbReference type="Pfam" id="PF13535">
    <property type="entry name" value="ATP-grasp_4"/>
    <property type="match status" value="1"/>
</dbReference>
<dbReference type="EMBL" id="JBIACK010000001">
    <property type="protein sequence ID" value="MFE8699258.1"/>
    <property type="molecule type" value="Genomic_DNA"/>
</dbReference>
<dbReference type="Pfam" id="PF18603">
    <property type="entry name" value="LAL_C2"/>
    <property type="match status" value="1"/>
</dbReference>
<keyword evidence="1" id="KW-0436">Ligase</keyword>
<organism evidence="6 7">
    <name type="scientific">Cytobacillus spartinae</name>
    <dbReference type="NCBI Taxonomy" id="3299023"/>
    <lineage>
        <taxon>Bacteria</taxon>
        <taxon>Bacillati</taxon>
        <taxon>Bacillota</taxon>
        <taxon>Bacilli</taxon>
        <taxon>Bacillales</taxon>
        <taxon>Bacillaceae</taxon>
        <taxon>Cytobacillus</taxon>
    </lineage>
</organism>
<keyword evidence="3 4" id="KW-0067">ATP-binding</keyword>
<dbReference type="PANTHER" id="PTHR43585:SF2">
    <property type="entry name" value="ATP-GRASP ENZYME FSQD"/>
    <property type="match status" value="1"/>
</dbReference>